<comment type="caution">
    <text evidence="2">The sequence shown here is derived from an EMBL/GenBank/DDBJ whole genome shotgun (WGS) entry which is preliminary data.</text>
</comment>
<reference evidence="2 3" key="1">
    <citation type="submission" date="2024-03" db="EMBL/GenBank/DDBJ databases">
        <title>Bacilli Hybrid Assemblies.</title>
        <authorList>
            <person name="Kovac J."/>
        </authorList>
    </citation>
    <scope>NUCLEOTIDE SEQUENCE [LARGE SCALE GENOMIC DNA]</scope>
    <source>
        <strain evidence="2 3">FSL R7-0666</strain>
    </source>
</reference>
<evidence type="ECO:0008006" key="4">
    <source>
        <dbReference type="Google" id="ProtNLM"/>
    </source>
</evidence>
<sequence>MINKSVAIVVGVFVTVLWSSSYIVNAWAFEEGIGPLTLAGARYVVAAIVLTVVLRSIRLFENREYYVKSTLNWRIILLLGLTGYLMA</sequence>
<keyword evidence="3" id="KW-1185">Reference proteome</keyword>
<gene>
    <name evidence="2" type="ORF">MKY91_02280</name>
</gene>
<organism evidence="2 3">
    <name type="scientific">Alkalicoccobacillus gibsonii</name>
    <dbReference type="NCBI Taxonomy" id="79881"/>
    <lineage>
        <taxon>Bacteria</taxon>
        <taxon>Bacillati</taxon>
        <taxon>Bacillota</taxon>
        <taxon>Bacilli</taxon>
        <taxon>Bacillales</taxon>
        <taxon>Bacillaceae</taxon>
        <taxon>Alkalicoccobacillus</taxon>
    </lineage>
</organism>
<proteinExistence type="predicted"/>
<evidence type="ECO:0000256" key="1">
    <source>
        <dbReference type="SAM" id="Phobius"/>
    </source>
</evidence>
<feature type="transmembrane region" description="Helical" evidence="1">
    <location>
        <begin position="66"/>
        <end position="86"/>
    </location>
</feature>
<evidence type="ECO:0000313" key="3">
    <source>
        <dbReference type="Proteomes" id="UP001418796"/>
    </source>
</evidence>
<dbReference type="EMBL" id="JBCITK010000001">
    <property type="protein sequence ID" value="MEN0641988.1"/>
    <property type="molecule type" value="Genomic_DNA"/>
</dbReference>
<dbReference type="RefSeq" id="WP_343129152.1">
    <property type="nucleotide sequence ID" value="NZ_JBCITK010000001.1"/>
</dbReference>
<feature type="transmembrane region" description="Helical" evidence="1">
    <location>
        <begin position="36"/>
        <end position="54"/>
    </location>
</feature>
<dbReference type="Proteomes" id="UP001418796">
    <property type="component" value="Unassembled WGS sequence"/>
</dbReference>
<accession>A0ABU9VFH3</accession>
<protein>
    <recommendedName>
        <fullName evidence="4">EamA domain-containing protein</fullName>
    </recommendedName>
</protein>
<keyword evidence="1" id="KW-0472">Membrane</keyword>
<keyword evidence="1" id="KW-0812">Transmembrane</keyword>
<name>A0ABU9VFH3_9BACI</name>
<evidence type="ECO:0000313" key="2">
    <source>
        <dbReference type="EMBL" id="MEN0641988.1"/>
    </source>
</evidence>
<keyword evidence="1" id="KW-1133">Transmembrane helix</keyword>